<feature type="region of interest" description="Disordered" evidence="5">
    <location>
        <begin position="68"/>
        <end position="214"/>
    </location>
</feature>
<dbReference type="GO" id="GO:0019534">
    <property type="term" value="F:toxin transmembrane transporter activity"/>
    <property type="evidence" value="ECO:0007669"/>
    <property type="project" value="InterPro"/>
</dbReference>
<dbReference type="KEGG" id="ome:OLMES_2558"/>
<reference evidence="7 8" key="1">
    <citation type="submission" date="2017-05" db="EMBL/GenBank/DDBJ databases">
        <title>Genomic insights into alkan degradation activity of Oleiphilus messinensis.</title>
        <authorList>
            <person name="Kozyavkin S.A."/>
            <person name="Slesarev A.I."/>
            <person name="Golyshin P.N."/>
            <person name="Korzhenkov A."/>
            <person name="Golyshina O.N."/>
            <person name="Toshchakov S.V."/>
        </authorList>
    </citation>
    <scope>NUCLEOTIDE SEQUENCE [LARGE SCALE GENOMIC DNA]</scope>
    <source>
        <strain evidence="7 8">ME102</strain>
    </source>
</reference>
<dbReference type="GO" id="GO:0016020">
    <property type="term" value="C:membrane"/>
    <property type="evidence" value="ECO:0007669"/>
    <property type="project" value="UniProtKB-SubCell"/>
</dbReference>
<keyword evidence="3 6" id="KW-1133">Transmembrane helix</keyword>
<dbReference type="Proteomes" id="UP000196027">
    <property type="component" value="Chromosome"/>
</dbReference>
<name>A0A1Y0I830_9GAMM</name>
<feature type="transmembrane region" description="Helical" evidence="6">
    <location>
        <begin position="20"/>
        <end position="37"/>
    </location>
</feature>
<evidence type="ECO:0000256" key="2">
    <source>
        <dbReference type="ARBA" id="ARBA00022692"/>
    </source>
</evidence>
<keyword evidence="8" id="KW-1185">Reference proteome</keyword>
<proteinExistence type="predicted"/>
<evidence type="ECO:0000256" key="5">
    <source>
        <dbReference type="SAM" id="MobiDB-lite"/>
    </source>
</evidence>
<accession>A0A1Y0I830</accession>
<dbReference type="InterPro" id="IPR006260">
    <property type="entry name" value="TonB/TolA_C"/>
</dbReference>
<protein>
    <submittedName>
        <fullName evidence="7">TolA family protein</fullName>
    </submittedName>
</protein>
<keyword evidence="4 6" id="KW-0472">Membrane</keyword>
<evidence type="ECO:0000256" key="3">
    <source>
        <dbReference type="ARBA" id="ARBA00022989"/>
    </source>
</evidence>
<evidence type="ECO:0000256" key="6">
    <source>
        <dbReference type="SAM" id="Phobius"/>
    </source>
</evidence>
<gene>
    <name evidence="7" type="ORF">OLMES_2558</name>
</gene>
<dbReference type="Gene3D" id="3.30.1150.10">
    <property type="match status" value="1"/>
</dbReference>
<evidence type="ECO:0000256" key="1">
    <source>
        <dbReference type="ARBA" id="ARBA00004167"/>
    </source>
</evidence>
<dbReference type="EMBL" id="CP021425">
    <property type="protein sequence ID" value="ARU56611.1"/>
    <property type="molecule type" value="Genomic_DNA"/>
</dbReference>
<evidence type="ECO:0000256" key="4">
    <source>
        <dbReference type="ARBA" id="ARBA00023136"/>
    </source>
</evidence>
<sequence length="330" mass="38431">MQRNSVSQASENISYLKSFLFSAGLHLVLIVAITLGWKISLEPDEIAAPKHIKAVIFDASMLEAMRKQVPPPAEVTLPVKPEEKRPEPKKPEEDKQKLLEQQKAQERQKQEAERQKAQEKARQETLRKEQEAIRLKKEKDEKVRQEKLKKEREEKARREQAQKEKARQEKERQEKLEREREKQALEKRQERERMLAEQARKAREDSLKQAAEEAEKARKAEEVSRAMEAQRIAEASLLDRYMSLIQSRIRQKWFKPASAEPGMQVYLSIRLLPTGELVSAEVTRSSGNQAFDNSALSAANAIRNYPVPDDSRVFEKHFRKFTLIFNPKEL</sequence>
<dbReference type="InterPro" id="IPR014161">
    <property type="entry name" value="Tol-Pal_TolA"/>
</dbReference>
<dbReference type="AlphaFoldDB" id="A0A1Y0I830"/>
<dbReference type="Pfam" id="PF13103">
    <property type="entry name" value="TonB_2"/>
    <property type="match status" value="1"/>
</dbReference>
<evidence type="ECO:0000313" key="7">
    <source>
        <dbReference type="EMBL" id="ARU56611.1"/>
    </source>
</evidence>
<organism evidence="7 8">
    <name type="scientific">Oleiphilus messinensis</name>
    <dbReference type="NCBI Taxonomy" id="141451"/>
    <lineage>
        <taxon>Bacteria</taxon>
        <taxon>Pseudomonadati</taxon>
        <taxon>Pseudomonadota</taxon>
        <taxon>Gammaproteobacteria</taxon>
        <taxon>Oceanospirillales</taxon>
        <taxon>Oleiphilaceae</taxon>
        <taxon>Oleiphilus</taxon>
    </lineage>
</organism>
<feature type="compositionally biased region" description="Basic and acidic residues" evidence="5">
    <location>
        <begin position="80"/>
        <end position="214"/>
    </location>
</feature>
<dbReference type="NCBIfam" id="TIGR02794">
    <property type="entry name" value="tolA_full"/>
    <property type="match status" value="1"/>
</dbReference>
<dbReference type="SUPFAM" id="SSF74653">
    <property type="entry name" value="TolA/TonB C-terminal domain"/>
    <property type="match status" value="1"/>
</dbReference>
<evidence type="ECO:0000313" key="8">
    <source>
        <dbReference type="Proteomes" id="UP000196027"/>
    </source>
</evidence>
<dbReference type="GO" id="GO:0043213">
    <property type="term" value="P:bacteriocin transport"/>
    <property type="evidence" value="ECO:0007669"/>
    <property type="project" value="InterPro"/>
</dbReference>
<keyword evidence="2 6" id="KW-0812">Transmembrane</keyword>
<dbReference type="NCBIfam" id="TIGR01352">
    <property type="entry name" value="tonB_Cterm"/>
    <property type="match status" value="1"/>
</dbReference>
<comment type="subcellular location">
    <subcellularLocation>
        <location evidence="1">Membrane</location>
        <topology evidence="1">Single-pass membrane protein</topology>
    </subcellularLocation>
</comment>